<feature type="domain" description="UspA" evidence="1">
    <location>
        <begin position="1"/>
        <end position="148"/>
    </location>
</feature>
<dbReference type="CDD" id="cd00293">
    <property type="entry name" value="USP-like"/>
    <property type="match status" value="1"/>
</dbReference>
<dbReference type="Proteomes" id="UP001500353">
    <property type="component" value="Unassembled WGS sequence"/>
</dbReference>
<dbReference type="RefSeq" id="WP_345199971.1">
    <property type="nucleotide sequence ID" value="NZ_BAABHX010000001.1"/>
</dbReference>
<dbReference type="InterPro" id="IPR006016">
    <property type="entry name" value="UspA"/>
</dbReference>
<dbReference type="Pfam" id="PF00582">
    <property type="entry name" value="Usp"/>
    <property type="match status" value="1"/>
</dbReference>
<dbReference type="Gene3D" id="3.40.50.12370">
    <property type="match status" value="1"/>
</dbReference>
<evidence type="ECO:0000313" key="3">
    <source>
        <dbReference type="Proteomes" id="UP001500353"/>
    </source>
</evidence>
<dbReference type="SUPFAM" id="SSF52402">
    <property type="entry name" value="Adenine nucleotide alpha hydrolases-like"/>
    <property type="match status" value="2"/>
</dbReference>
<evidence type="ECO:0000259" key="1">
    <source>
        <dbReference type="Pfam" id="PF00582"/>
    </source>
</evidence>
<reference evidence="3" key="1">
    <citation type="journal article" date="2019" name="Int. J. Syst. Evol. Microbiol.">
        <title>The Global Catalogue of Microorganisms (GCM) 10K type strain sequencing project: providing services to taxonomists for standard genome sequencing and annotation.</title>
        <authorList>
            <consortium name="The Broad Institute Genomics Platform"/>
            <consortium name="The Broad Institute Genome Sequencing Center for Infectious Disease"/>
            <person name="Wu L."/>
            <person name="Ma J."/>
        </authorList>
    </citation>
    <scope>NUCLEOTIDE SEQUENCE [LARGE SCALE GENOMIC DNA]</scope>
    <source>
        <strain evidence="3">JCM 18019</strain>
    </source>
</reference>
<proteinExistence type="predicted"/>
<dbReference type="EMBL" id="BAABHX010000001">
    <property type="protein sequence ID" value="GAA5084287.1"/>
    <property type="molecule type" value="Genomic_DNA"/>
</dbReference>
<organism evidence="2 3">
    <name type="scientific">Chryseobacterium ginsengisoli</name>
    <dbReference type="NCBI Taxonomy" id="363853"/>
    <lineage>
        <taxon>Bacteria</taxon>
        <taxon>Pseudomonadati</taxon>
        <taxon>Bacteroidota</taxon>
        <taxon>Flavobacteriia</taxon>
        <taxon>Flavobacteriales</taxon>
        <taxon>Weeksellaceae</taxon>
        <taxon>Chryseobacterium group</taxon>
        <taxon>Chryseobacterium</taxon>
    </lineage>
</organism>
<sequence length="282" mass="32157">MKTILVPVDFTSTTENAVKAAAEWAKQYEYTHIILLKTSEETEFDYLHIAEGHSFANEESINNLLEKTKSLLKNLNYIILEKNPDVQVSQEFSSWPIARSINEILKENPSVELIILGSDDQANSSDSFVSDNIITIARTSSVKTLVIPNGYHYSPVKDILIPCDINSIAKLDRLFHHKSLIQRQDVQLSLLNIHTKENNDISSEKRKELEEYIHQNLTEIPNKIYYSYDKNIINGILNFAASNKTDLIIALPGKHSFLYYLTSRSISEGIYQNVNQPVMILK</sequence>
<gene>
    <name evidence="2" type="ORF">GCM10023210_03960</name>
</gene>
<accession>A0ABP9LWR2</accession>
<keyword evidence="3" id="KW-1185">Reference proteome</keyword>
<protein>
    <recommendedName>
        <fullName evidence="1">UspA domain-containing protein</fullName>
    </recommendedName>
</protein>
<comment type="caution">
    <text evidence="2">The sequence shown here is derived from an EMBL/GenBank/DDBJ whole genome shotgun (WGS) entry which is preliminary data.</text>
</comment>
<evidence type="ECO:0000313" key="2">
    <source>
        <dbReference type="EMBL" id="GAA5084287.1"/>
    </source>
</evidence>
<name>A0ABP9LWR2_9FLAO</name>